<dbReference type="GO" id="GO:0051301">
    <property type="term" value="P:cell division"/>
    <property type="evidence" value="ECO:0007669"/>
    <property type="project" value="UniProtKB-KW"/>
</dbReference>
<organism evidence="4 5">
    <name type="scientific">Jeotgalibaca dankookensis</name>
    <dbReference type="NCBI Taxonomy" id="708126"/>
    <lineage>
        <taxon>Bacteria</taxon>
        <taxon>Bacillati</taxon>
        <taxon>Bacillota</taxon>
        <taxon>Bacilli</taxon>
        <taxon>Lactobacillales</taxon>
        <taxon>Carnobacteriaceae</taxon>
        <taxon>Jeotgalibaca</taxon>
    </lineage>
</organism>
<dbReference type="Proteomes" id="UP000188993">
    <property type="component" value="Chromosome"/>
</dbReference>
<dbReference type="Gene3D" id="1.10.10.580">
    <property type="entry name" value="Structural maintenance of chromosome 1. Chain E"/>
    <property type="match status" value="1"/>
</dbReference>
<dbReference type="GO" id="GO:0005737">
    <property type="term" value="C:cytoplasm"/>
    <property type="evidence" value="ECO:0007669"/>
    <property type="project" value="UniProtKB-SubCell"/>
</dbReference>
<keyword evidence="3" id="KW-0131">Cell cycle</keyword>
<proteinExistence type="inferred from homology"/>
<keyword evidence="5" id="KW-1185">Reference proteome</keyword>
<reference evidence="4 5" key="1">
    <citation type="journal article" date="2014" name="Int. J. Syst. Evol. Microbiol.">
        <title>Jeotgalibaca dankookensis gen. nov., sp. nov., a member of the family Carnobacteriaceae, isolated from seujeot (Korean traditional food).</title>
        <authorList>
            <person name="Lee D.G."/>
            <person name="Trujillo M.E."/>
            <person name="Kang H."/>
            <person name="Ahn T.Y."/>
        </authorList>
    </citation>
    <scope>NUCLEOTIDE SEQUENCE [LARGE SCALE GENOMIC DNA]</scope>
    <source>
        <strain evidence="4 5">EX-07</strain>
    </source>
</reference>
<comment type="subunit">
    <text evidence="3">Component of a cohesin-like complex composed of ScpA, ScpB and the Smc homodimer, in which ScpA and ScpB bind to the head domain of Smc. The presence of the three proteins is required for the association of the complex with DNA.</text>
</comment>
<evidence type="ECO:0000313" key="5">
    <source>
        <dbReference type="Proteomes" id="UP000188993"/>
    </source>
</evidence>
<comment type="subcellular location">
    <subcellularLocation>
        <location evidence="3">Cytoplasm</location>
    </subcellularLocation>
    <text evidence="3">Associated with two foci at the outer edges of the nucleoid region in young cells, and at four foci within both cell halves in older cells.</text>
</comment>
<keyword evidence="3" id="KW-0963">Cytoplasm</keyword>
<name>A0A1S6IND8_9LACT</name>
<evidence type="ECO:0000256" key="3">
    <source>
        <dbReference type="HAMAP-Rule" id="MF_01805"/>
    </source>
</evidence>
<dbReference type="Gene3D" id="6.10.250.2410">
    <property type="match status" value="1"/>
</dbReference>
<dbReference type="HAMAP" id="MF_01805">
    <property type="entry name" value="ScpA"/>
    <property type="match status" value="1"/>
</dbReference>
<dbReference type="PANTHER" id="PTHR33969">
    <property type="entry name" value="SEGREGATION AND CONDENSATION PROTEIN A"/>
    <property type="match status" value="1"/>
</dbReference>
<accession>A0A1S6IND8</accession>
<evidence type="ECO:0000313" key="4">
    <source>
        <dbReference type="EMBL" id="AQS53036.1"/>
    </source>
</evidence>
<comment type="function">
    <text evidence="3">Participates in chromosomal partition during cell division. May act via the formation of a condensin-like complex containing Smc and ScpB that pull DNA away from mid-cell into both cell halves.</text>
</comment>
<dbReference type="AlphaFoldDB" id="A0A1S6IND8"/>
<keyword evidence="1 3" id="KW-0159">Chromosome partition</keyword>
<dbReference type="GO" id="GO:0007059">
    <property type="term" value="P:chromosome segregation"/>
    <property type="evidence" value="ECO:0007669"/>
    <property type="project" value="UniProtKB-UniRule"/>
</dbReference>
<protein>
    <recommendedName>
        <fullName evidence="2 3">Segregation and condensation protein A</fullName>
    </recommendedName>
</protein>
<comment type="similarity">
    <text evidence="3">Belongs to the ScpA family.</text>
</comment>
<gene>
    <name evidence="3 4" type="primary">scpA</name>
    <name evidence="4" type="ORF">BW727_100643</name>
</gene>
<dbReference type="InterPro" id="IPR003768">
    <property type="entry name" value="ScpA"/>
</dbReference>
<evidence type="ECO:0000256" key="2">
    <source>
        <dbReference type="ARBA" id="ARBA00044777"/>
    </source>
</evidence>
<dbReference type="InterPro" id="IPR023093">
    <property type="entry name" value="ScpA-like_C"/>
</dbReference>
<dbReference type="RefSeq" id="WP_062472053.1">
    <property type="nucleotide sequence ID" value="NZ_BBYN01000037.1"/>
</dbReference>
<dbReference type="OrthoDB" id="9811016at2"/>
<dbReference type="STRING" id="708126.BW727_100643"/>
<dbReference type="Pfam" id="PF02616">
    <property type="entry name" value="SMC_ScpA"/>
    <property type="match status" value="1"/>
</dbReference>
<dbReference type="PANTHER" id="PTHR33969:SF2">
    <property type="entry name" value="SEGREGATION AND CONDENSATION PROTEIN A"/>
    <property type="match status" value="1"/>
</dbReference>
<dbReference type="KEGG" id="jda:BW727_100643"/>
<sequence>MLEKPDTLTIKLEAFEGPLDLLLHLIKELKVDILDIPMIEITEQYLQYLHAMQELSLDIAGDYLLMAATLVEIKSRMLLPKKTMLIDEEFYEDGQDPREELIRQLVEYKRIQEAAKVLKEMENERGDYFTKLPAELENFRHAIPLNPGEVTKEDLLVALQRMYVRLQKRAPLQVEMDKEVFSVEETMDDIMEEFNQKFEENQLQIPFTHFFEKNASKKAIVNTFLAMLELVNQKKIWFRQEVLYGEIFLERLLGSVL</sequence>
<evidence type="ECO:0000256" key="1">
    <source>
        <dbReference type="ARBA" id="ARBA00022829"/>
    </source>
</evidence>
<dbReference type="GO" id="GO:0006260">
    <property type="term" value="P:DNA replication"/>
    <property type="evidence" value="ECO:0007669"/>
    <property type="project" value="UniProtKB-UniRule"/>
</dbReference>
<dbReference type="EMBL" id="CP019728">
    <property type="protein sequence ID" value="AQS53036.1"/>
    <property type="molecule type" value="Genomic_DNA"/>
</dbReference>
<keyword evidence="3" id="KW-0132">Cell division</keyword>